<dbReference type="HOGENOM" id="CLU_1186077_0_0_1"/>
<name>E9I5G4_DAPPU</name>
<evidence type="ECO:0000313" key="2">
    <source>
        <dbReference type="EMBL" id="EFX60766.1"/>
    </source>
</evidence>
<dbReference type="AlphaFoldDB" id="E9I5G4"/>
<feature type="region of interest" description="Disordered" evidence="1">
    <location>
        <begin position="118"/>
        <end position="174"/>
    </location>
</feature>
<protein>
    <submittedName>
        <fullName evidence="2">Uncharacterized protein</fullName>
    </submittedName>
</protein>
<gene>
    <name evidence="2" type="ORF">DAPPUDRAFT_123047</name>
</gene>
<dbReference type="KEGG" id="dpx:DAPPUDRAFT_123047"/>
<reference evidence="2 3" key="1">
    <citation type="journal article" date="2011" name="Science">
        <title>The ecoresponsive genome of Daphnia pulex.</title>
        <authorList>
            <person name="Colbourne J.K."/>
            <person name="Pfrender M.E."/>
            <person name="Gilbert D."/>
            <person name="Thomas W.K."/>
            <person name="Tucker A."/>
            <person name="Oakley T.H."/>
            <person name="Tokishita S."/>
            <person name="Aerts A."/>
            <person name="Arnold G.J."/>
            <person name="Basu M.K."/>
            <person name="Bauer D.J."/>
            <person name="Caceres C.E."/>
            <person name="Carmel L."/>
            <person name="Casola C."/>
            <person name="Choi J.H."/>
            <person name="Detter J.C."/>
            <person name="Dong Q."/>
            <person name="Dusheyko S."/>
            <person name="Eads B.D."/>
            <person name="Frohlich T."/>
            <person name="Geiler-Samerotte K.A."/>
            <person name="Gerlach D."/>
            <person name="Hatcher P."/>
            <person name="Jogdeo S."/>
            <person name="Krijgsveld J."/>
            <person name="Kriventseva E.V."/>
            <person name="Kultz D."/>
            <person name="Laforsch C."/>
            <person name="Lindquist E."/>
            <person name="Lopez J."/>
            <person name="Manak J.R."/>
            <person name="Muller J."/>
            <person name="Pangilinan J."/>
            <person name="Patwardhan R.P."/>
            <person name="Pitluck S."/>
            <person name="Pritham E.J."/>
            <person name="Rechtsteiner A."/>
            <person name="Rho M."/>
            <person name="Rogozin I.B."/>
            <person name="Sakarya O."/>
            <person name="Salamov A."/>
            <person name="Schaack S."/>
            <person name="Shapiro H."/>
            <person name="Shiga Y."/>
            <person name="Skalitzky C."/>
            <person name="Smith Z."/>
            <person name="Souvorov A."/>
            <person name="Sung W."/>
            <person name="Tang Z."/>
            <person name="Tsuchiya D."/>
            <person name="Tu H."/>
            <person name="Vos H."/>
            <person name="Wang M."/>
            <person name="Wolf Y.I."/>
            <person name="Yamagata H."/>
            <person name="Yamada T."/>
            <person name="Ye Y."/>
            <person name="Shaw J.R."/>
            <person name="Andrews J."/>
            <person name="Crease T.J."/>
            <person name="Tang H."/>
            <person name="Lucas S.M."/>
            <person name="Robertson H.M."/>
            <person name="Bork P."/>
            <person name="Koonin E.V."/>
            <person name="Zdobnov E.M."/>
            <person name="Grigoriev I.V."/>
            <person name="Lynch M."/>
            <person name="Boore J.L."/>
        </authorList>
    </citation>
    <scope>NUCLEOTIDE SEQUENCE [LARGE SCALE GENOMIC DNA]</scope>
</reference>
<dbReference type="Proteomes" id="UP000000305">
    <property type="component" value="Unassembled WGS sequence"/>
</dbReference>
<proteinExistence type="predicted"/>
<sequence>MSYAICNPIKEHQNAEQSHQQREAERESDLSICEDGAVAAAQATTPTERSPLLVQPTAEPSTELPDWAAFLTSTPMQKQQQQKPISSSASSSTTASQDALHSLNVSRTRQLFALSPMRTHPTTSAEHSTGRCAHPPLRDLDTPTSNSSSSSTTDSTEGEAVRLLPLPPRSLPQSGKSTILAMAHIGSNRYRRRNKSCFQISGEALPLRSPPTLTTSISTTISTSSLPQVPGCFI</sequence>
<evidence type="ECO:0000256" key="1">
    <source>
        <dbReference type="SAM" id="MobiDB-lite"/>
    </source>
</evidence>
<feature type="region of interest" description="Disordered" evidence="1">
    <location>
        <begin position="1"/>
        <end position="99"/>
    </location>
</feature>
<organism evidence="2 3">
    <name type="scientific">Daphnia pulex</name>
    <name type="common">Water flea</name>
    <dbReference type="NCBI Taxonomy" id="6669"/>
    <lineage>
        <taxon>Eukaryota</taxon>
        <taxon>Metazoa</taxon>
        <taxon>Ecdysozoa</taxon>
        <taxon>Arthropoda</taxon>
        <taxon>Crustacea</taxon>
        <taxon>Branchiopoda</taxon>
        <taxon>Diplostraca</taxon>
        <taxon>Cladocera</taxon>
        <taxon>Anomopoda</taxon>
        <taxon>Daphniidae</taxon>
        <taxon>Daphnia</taxon>
    </lineage>
</organism>
<dbReference type="InParanoid" id="E9I5G4"/>
<accession>E9I5G4</accession>
<feature type="compositionally biased region" description="Basic and acidic residues" evidence="1">
    <location>
        <begin position="9"/>
        <end position="29"/>
    </location>
</feature>
<evidence type="ECO:0000313" key="3">
    <source>
        <dbReference type="Proteomes" id="UP000000305"/>
    </source>
</evidence>
<feature type="compositionally biased region" description="Low complexity" evidence="1">
    <location>
        <begin position="72"/>
        <end position="97"/>
    </location>
</feature>
<keyword evidence="3" id="KW-1185">Reference proteome</keyword>
<feature type="compositionally biased region" description="Low complexity" evidence="1">
    <location>
        <begin position="142"/>
        <end position="155"/>
    </location>
</feature>
<dbReference type="EMBL" id="GL735630">
    <property type="protein sequence ID" value="EFX60766.1"/>
    <property type="molecule type" value="Genomic_DNA"/>
</dbReference>